<evidence type="ECO:0000256" key="1">
    <source>
        <dbReference type="ARBA" id="ARBA00022729"/>
    </source>
</evidence>
<dbReference type="Pfam" id="PF01364">
    <property type="entry name" value="Peptidase_C25"/>
    <property type="match status" value="1"/>
</dbReference>
<dbReference type="InterPro" id="IPR029031">
    <property type="entry name" value="Gingipain_N_sf"/>
</dbReference>
<evidence type="ECO:0000256" key="2">
    <source>
        <dbReference type="SAM" id="SignalP"/>
    </source>
</evidence>
<feature type="signal peptide" evidence="2">
    <location>
        <begin position="1"/>
        <end position="20"/>
    </location>
</feature>
<feature type="domain" description="Gingipain" evidence="3">
    <location>
        <begin position="395"/>
        <end position="764"/>
    </location>
</feature>
<dbReference type="RefSeq" id="WP_018475537.1">
    <property type="nucleotide sequence ID" value="NZ_BMWX01000006.1"/>
</dbReference>
<dbReference type="GO" id="GO:0008234">
    <property type="term" value="F:cysteine-type peptidase activity"/>
    <property type="evidence" value="ECO:0007669"/>
    <property type="project" value="InterPro"/>
</dbReference>
<keyword evidence="1 2" id="KW-0732">Signal</keyword>
<keyword evidence="5" id="KW-1185">Reference proteome</keyword>
<comment type="caution">
    <text evidence="4">The sequence shown here is derived from an EMBL/GenBank/DDBJ whole genome shotgun (WGS) entry which is preliminary data.</text>
</comment>
<organism evidence="4 5">
    <name type="scientific">Echinicola pacifica</name>
    <dbReference type="NCBI Taxonomy" id="346377"/>
    <lineage>
        <taxon>Bacteria</taxon>
        <taxon>Pseudomonadati</taxon>
        <taxon>Bacteroidota</taxon>
        <taxon>Cytophagia</taxon>
        <taxon>Cytophagales</taxon>
        <taxon>Cyclobacteriaceae</taxon>
        <taxon>Echinicola</taxon>
    </lineage>
</organism>
<reference evidence="4" key="2">
    <citation type="submission" date="2020-09" db="EMBL/GenBank/DDBJ databases">
        <authorList>
            <person name="Sun Q."/>
            <person name="Kim S."/>
        </authorList>
    </citation>
    <scope>NUCLEOTIDE SEQUENCE</scope>
    <source>
        <strain evidence="4">KCTC 12368</strain>
    </source>
</reference>
<dbReference type="Gene3D" id="2.60.40.4070">
    <property type="match status" value="1"/>
</dbReference>
<dbReference type="InterPro" id="IPR001769">
    <property type="entry name" value="Gingipain"/>
</dbReference>
<dbReference type="Proteomes" id="UP000619457">
    <property type="component" value="Unassembled WGS sequence"/>
</dbReference>
<dbReference type="GO" id="GO:0006508">
    <property type="term" value="P:proteolysis"/>
    <property type="evidence" value="ECO:0007669"/>
    <property type="project" value="InterPro"/>
</dbReference>
<protein>
    <recommendedName>
        <fullName evidence="3">Gingipain domain-containing protein</fullName>
    </recommendedName>
</protein>
<evidence type="ECO:0000313" key="5">
    <source>
        <dbReference type="Proteomes" id="UP000619457"/>
    </source>
</evidence>
<dbReference type="Gene3D" id="3.40.50.10390">
    <property type="entry name" value="Gingipain r, domain 1"/>
    <property type="match status" value="1"/>
</dbReference>
<dbReference type="Gene3D" id="3.40.50.1460">
    <property type="match status" value="1"/>
</dbReference>
<dbReference type="InterPro" id="IPR029030">
    <property type="entry name" value="Caspase-like_dom_sf"/>
</dbReference>
<reference evidence="4" key="1">
    <citation type="journal article" date="2014" name="Int. J. Syst. Evol. Microbiol.">
        <title>Complete genome sequence of Corynebacterium casei LMG S-19264T (=DSM 44701T), isolated from a smear-ripened cheese.</title>
        <authorList>
            <consortium name="US DOE Joint Genome Institute (JGI-PGF)"/>
            <person name="Walter F."/>
            <person name="Albersmeier A."/>
            <person name="Kalinowski J."/>
            <person name="Ruckert C."/>
        </authorList>
    </citation>
    <scope>NUCLEOTIDE SEQUENCE</scope>
    <source>
        <strain evidence="4">KCTC 12368</strain>
    </source>
</reference>
<accession>A0A918Q6H2</accession>
<gene>
    <name evidence="4" type="ORF">GCM10007049_31560</name>
</gene>
<feature type="chain" id="PRO_5037392547" description="Gingipain domain-containing protein" evidence="2">
    <location>
        <begin position="21"/>
        <end position="1675"/>
    </location>
</feature>
<evidence type="ECO:0000313" key="4">
    <source>
        <dbReference type="EMBL" id="GGZ35966.1"/>
    </source>
</evidence>
<dbReference type="SUPFAM" id="SSF52129">
    <property type="entry name" value="Caspase-like"/>
    <property type="match status" value="1"/>
</dbReference>
<proteinExistence type="predicted"/>
<dbReference type="EMBL" id="BMWX01000006">
    <property type="protein sequence ID" value="GGZ35966.1"/>
    <property type="molecule type" value="Genomic_DNA"/>
</dbReference>
<dbReference type="CDD" id="cd02258">
    <property type="entry name" value="Peptidase_C25_N"/>
    <property type="match status" value="1"/>
</dbReference>
<name>A0A918Q6H2_9BACT</name>
<evidence type="ECO:0000259" key="3">
    <source>
        <dbReference type="Pfam" id="PF01364"/>
    </source>
</evidence>
<sequence>MKKIVLLYTVLFLTSFAAFAQNEWIDYSKTYYKLLTNTDGIYRISYTTLSASGLTMSSLDPRTIRVYHRGVEVAVFVSGQEDGRFDQQDYIEVIGERNDGDADRELYEQADQMANPEYNLHTDATAFFITVTPGQYGKRVAQRALDPSLAPLTYIRQEVLQVLGEQYSLGRSYTLGMHLGSYDVGEGWTSAVITRGKAREIVFSDLAPFLPDLKAAVSVAIVGRSEAPHLVDIFVGANESSLRLVETLAFEGFAYLSREYPLRAEDFGADGKFLIRISPKSMVGNNDNVSVSYAKLTYNRQMISSDFSKEIVMIPAGQYTLDWSALSEAYRVYDISDISQPILLAPASTSSGIQVSAGNPLSSTRLLMMRASSRIETTTLERITFQNLLGSAANYLIMTHPDMRKPTSVNVDPVAAYASYRQSPAGGGFQTLIFTAEDLYNQFNYGEKSPLAIKKFLKQYYERYHPEYLLLMGRAFGMYNTERSGSETYYYRDRPDLFTQKDYVPTFGYPYNDNRFVVGFDPSIPNDAAMAVGRIPATAPEQINDYLNKVKEKEALGASANWQKDLIHLSGGLSAFELERYYVYLQGFERIAEGPFLGGDVTTFRKRNNTATELINISGKVNEGTSLVTFFGHAATSTTDIDVGFVSQDELGYANKGKYPALLMNGCDAGNAFGKAYTFGEDWIITPDRGATNFMANASIGVDVFLRRYSETFYEKAFQDSSLIYQSIGKVKLASEVLFYERYGNSSINQSHANQMIMLGDPAVGIFPAPHADYSLNKDEVALQDLNGNKVNNLTDTLDLTFVVRNLGRVDMDTVEITVSRQLPDGTLINFEPKKIAPIYYRDTIHYSVPNIGVVSAGDNVFTIAINSKRTVPEISFANNSIMASLFIESSGTQNLSPLPYAIHSREVVEMVAQIPGKSTEERTIIFQLDTSPDFSSSWRKEARVTTLNLARFSQNIADRLSGTDTVTFYWRTKFLQAKEGESQDWPTDSFSFIPNGPEGWIQRQFAQLEENQLVNLQPKGTPLQWQYEGTKLDVDIFTFGDQTEGLSYGQVQIQLDGISYNQDLFQRRCTDGSFALMAFDQRSLASYLVVPLTNFDVLDGKSCGKTPQIIQNIRNSWITDPEESIFYDYIDGVKDGDYVVLFSVGAVTFDDWPDAAYQKMKELGANEARLRNLATGDPYILFGRKGMKAGDATEIVADPSSELPASQQVITFNTTLEGYFDQGYIASGRIGPSAFWDRFYNQTKAPQPTEEEEFAFDVIGVRADGQEELLFREVLMEELSLTDINAERYPFLRLQFSLDQSENRIPRQLSQWQVNYTGVPEGVLILKNKENEIRLEEGEDTLVKFEFINISNVDFSDSLKLQYSFLNKITNTVEDFQQMIPAVKAGESYTFEIPFSSLGNPGSNSLNITVNPREYMEQTFKNNVLDLADYIIVKEDDQNPVLDVSFDGVYIMDGDIVSPSVMILALVKDENQSLLKQDTTGVEVFLKRDCESCTFERVSFSGPSLKWSSATATTDFKLEYQPGPLEDGVYTLRVNAEDGSGNQAGDKPYEVQFEVINESSISHFYPYPNPFSTSVRFVFTVTGIAPPDEVKIQIMTVTGKVVKEILQDELGPLKIGNNISEYAWDGKDEFGDQLANGVYIYRVLVRKDGQFIEHRATAGDKAFKKGYGKMYLLR</sequence>